<keyword evidence="7 13" id="KW-0675">Receptor</keyword>
<organism evidence="13 14">
    <name type="scientific">Quillaja saponaria</name>
    <name type="common">Soap bark tree</name>
    <dbReference type="NCBI Taxonomy" id="32244"/>
    <lineage>
        <taxon>Eukaryota</taxon>
        <taxon>Viridiplantae</taxon>
        <taxon>Streptophyta</taxon>
        <taxon>Embryophyta</taxon>
        <taxon>Tracheophyta</taxon>
        <taxon>Spermatophyta</taxon>
        <taxon>Magnoliopsida</taxon>
        <taxon>eudicotyledons</taxon>
        <taxon>Gunneridae</taxon>
        <taxon>Pentapetalae</taxon>
        <taxon>rosids</taxon>
        <taxon>fabids</taxon>
        <taxon>Fabales</taxon>
        <taxon>Quillajaceae</taxon>
        <taxon>Quillaja</taxon>
    </lineage>
</organism>
<evidence type="ECO:0000256" key="4">
    <source>
        <dbReference type="ARBA" id="ARBA00022989"/>
    </source>
</evidence>
<name>A0AAD7LHH5_QUISA</name>
<evidence type="ECO:0000256" key="3">
    <source>
        <dbReference type="ARBA" id="ARBA00022692"/>
    </source>
</evidence>
<accession>A0AAD7LHH5</accession>
<evidence type="ECO:0000256" key="2">
    <source>
        <dbReference type="ARBA" id="ARBA00022448"/>
    </source>
</evidence>
<reference evidence="13" key="1">
    <citation type="journal article" date="2023" name="Science">
        <title>Elucidation of the pathway for biosynthesis of saponin adjuvants from the soapbark tree.</title>
        <authorList>
            <person name="Reed J."/>
            <person name="Orme A."/>
            <person name="El-Demerdash A."/>
            <person name="Owen C."/>
            <person name="Martin L.B.B."/>
            <person name="Misra R.C."/>
            <person name="Kikuchi S."/>
            <person name="Rejzek M."/>
            <person name="Martin A.C."/>
            <person name="Harkess A."/>
            <person name="Leebens-Mack J."/>
            <person name="Louveau T."/>
            <person name="Stephenson M.J."/>
            <person name="Osbourn A."/>
        </authorList>
    </citation>
    <scope>NUCLEOTIDE SEQUENCE</scope>
    <source>
        <strain evidence="13">S10</strain>
    </source>
</reference>
<evidence type="ECO:0000313" key="14">
    <source>
        <dbReference type="Proteomes" id="UP001163823"/>
    </source>
</evidence>
<keyword evidence="14" id="KW-1185">Reference proteome</keyword>
<evidence type="ECO:0000256" key="9">
    <source>
        <dbReference type="ARBA" id="ARBA00023286"/>
    </source>
</evidence>
<dbReference type="InterPro" id="IPR001320">
    <property type="entry name" value="Iontro_rcpt_C"/>
</dbReference>
<evidence type="ECO:0000256" key="10">
    <source>
        <dbReference type="ARBA" id="ARBA00023303"/>
    </source>
</evidence>
<sequence>MLWFSVTVIVFAHSKSHMHETQIMFSKLLILNISVLWFPLQLKEPEFSSLDINFPKAGEPVKSSLARLVLAPWLFVILIVTASFTASLTSMLTVSKLQPSVVNVETLQKINAVVACNGNSFIVKYLTDVLKFKDENIRRINSIADYPAEFENKNIAAAFFIAPHAKVFLETHCKGFIRAGPTTKLGGLGYVFPKGSSLAIDMSEAILKVIESGEIEKLEKNMLSTSSCSSTNGNIQDGDTGLGPDPFFGLFYISGTIALLAVLIVFIRLAKKQLLRLGWMLATLMHRKIWRWAVRVLCSTFQIRRRRRISVPEITNVAGQIFTSCTKA</sequence>
<evidence type="ECO:0000256" key="8">
    <source>
        <dbReference type="ARBA" id="ARBA00023180"/>
    </source>
</evidence>
<keyword evidence="6 11" id="KW-0472">Membrane</keyword>
<evidence type="ECO:0000256" key="7">
    <source>
        <dbReference type="ARBA" id="ARBA00023170"/>
    </source>
</evidence>
<proteinExistence type="predicted"/>
<comment type="caution">
    <text evidence="13">The sequence shown here is derived from an EMBL/GenBank/DDBJ whole genome shotgun (WGS) entry which is preliminary data.</text>
</comment>
<feature type="transmembrane region" description="Helical" evidence="11">
    <location>
        <begin position="65"/>
        <end position="86"/>
    </location>
</feature>
<dbReference type="Gene3D" id="1.10.287.70">
    <property type="match status" value="1"/>
</dbReference>
<keyword evidence="4 11" id="KW-1133">Transmembrane helix</keyword>
<evidence type="ECO:0000256" key="6">
    <source>
        <dbReference type="ARBA" id="ARBA00023136"/>
    </source>
</evidence>
<dbReference type="InterPro" id="IPR015683">
    <property type="entry name" value="Ionotropic_Glu_rcpt"/>
</dbReference>
<evidence type="ECO:0000313" key="13">
    <source>
        <dbReference type="EMBL" id="KAJ7958158.1"/>
    </source>
</evidence>
<keyword evidence="3 11" id="KW-0812">Transmembrane</keyword>
<keyword evidence="8" id="KW-0325">Glycoprotein</keyword>
<dbReference type="EMBL" id="JARAOO010000008">
    <property type="protein sequence ID" value="KAJ7958158.1"/>
    <property type="molecule type" value="Genomic_DNA"/>
</dbReference>
<keyword evidence="9" id="KW-1071">Ligand-gated ion channel</keyword>
<evidence type="ECO:0000256" key="1">
    <source>
        <dbReference type="ARBA" id="ARBA00004141"/>
    </source>
</evidence>
<dbReference type="SUPFAM" id="SSF53850">
    <property type="entry name" value="Periplasmic binding protein-like II"/>
    <property type="match status" value="1"/>
</dbReference>
<gene>
    <name evidence="13" type="ORF">O6P43_018928</name>
</gene>
<protein>
    <submittedName>
        <fullName evidence="13">Glutamate receptor</fullName>
    </submittedName>
</protein>
<keyword evidence="5" id="KW-0406">Ion transport</keyword>
<dbReference type="Pfam" id="PF00060">
    <property type="entry name" value="Lig_chan"/>
    <property type="match status" value="1"/>
</dbReference>
<evidence type="ECO:0000259" key="12">
    <source>
        <dbReference type="Pfam" id="PF00060"/>
    </source>
</evidence>
<comment type="subcellular location">
    <subcellularLocation>
        <location evidence="1">Membrane</location>
        <topology evidence="1">Multi-pass membrane protein</topology>
    </subcellularLocation>
</comment>
<evidence type="ECO:0000256" key="5">
    <source>
        <dbReference type="ARBA" id="ARBA00023065"/>
    </source>
</evidence>
<dbReference type="GO" id="GO:0015276">
    <property type="term" value="F:ligand-gated monoatomic ion channel activity"/>
    <property type="evidence" value="ECO:0007669"/>
    <property type="project" value="InterPro"/>
</dbReference>
<keyword evidence="10" id="KW-0407">Ion channel</keyword>
<dbReference type="Proteomes" id="UP001163823">
    <property type="component" value="Chromosome 8"/>
</dbReference>
<dbReference type="AlphaFoldDB" id="A0AAD7LHH5"/>
<evidence type="ECO:0000256" key="11">
    <source>
        <dbReference type="SAM" id="Phobius"/>
    </source>
</evidence>
<dbReference type="PANTHER" id="PTHR18966">
    <property type="entry name" value="IONOTROPIC GLUTAMATE RECEPTOR"/>
    <property type="match status" value="1"/>
</dbReference>
<feature type="transmembrane region" description="Helical" evidence="11">
    <location>
        <begin position="247"/>
        <end position="270"/>
    </location>
</feature>
<keyword evidence="2" id="KW-0813">Transport</keyword>
<feature type="domain" description="Ionotropic glutamate receptor C-terminal" evidence="12">
    <location>
        <begin position="58"/>
        <end position="255"/>
    </location>
</feature>
<dbReference type="GO" id="GO:0016020">
    <property type="term" value="C:membrane"/>
    <property type="evidence" value="ECO:0007669"/>
    <property type="project" value="UniProtKB-SubCell"/>
</dbReference>